<organism evidence="4">
    <name type="scientific">Aegilops tauschii</name>
    <name type="common">Tausch's goatgrass</name>
    <name type="synonym">Aegilops squarrosa</name>
    <dbReference type="NCBI Taxonomy" id="37682"/>
    <lineage>
        <taxon>Eukaryota</taxon>
        <taxon>Viridiplantae</taxon>
        <taxon>Streptophyta</taxon>
        <taxon>Embryophyta</taxon>
        <taxon>Tracheophyta</taxon>
        <taxon>Spermatophyta</taxon>
        <taxon>Magnoliopsida</taxon>
        <taxon>Liliopsida</taxon>
        <taxon>Poales</taxon>
        <taxon>Poaceae</taxon>
        <taxon>BOP clade</taxon>
        <taxon>Pooideae</taxon>
        <taxon>Triticodae</taxon>
        <taxon>Triticeae</taxon>
        <taxon>Triticinae</taxon>
        <taxon>Aegilops</taxon>
    </lineage>
</organism>
<protein>
    <submittedName>
        <fullName evidence="4">Uncharacterized protein</fullName>
    </submittedName>
</protein>
<dbReference type="InterPro" id="IPR001810">
    <property type="entry name" value="F-box_dom"/>
</dbReference>
<dbReference type="AlphaFoldDB" id="R7W9R0"/>
<dbReference type="Pfam" id="PF23622">
    <property type="entry name" value="LRR_At1g61320_AtMIF1"/>
    <property type="match status" value="1"/>
</dbReference>
<evidence type="ECO:0000259" key="2">
    <source>
        <dbReference type="Pfam" id="PF00646"/>
    </source>
</evidence>
<evidence type="ECO:0000259" key="3">
    <source>
        <dbReference type="Pfam" id="PF23622"/>
    </source>
</evidence>
<dbReference type="EnsemblPlants" id="EMT18801">
    <property type="protein sequence ID" value="EMT18801"/>
    <property type="gene ID" value="F775_03447"/>
</dbReference>
<dbReference type="Pfam" id="PF00646">
    <property type="entry name" value="F-box"/>
    <property type="match status" value="1"/>
</dbReference>
<feature type="compositionally biased region" description="Basic and acidic residues" evidence="1">
    <location>
        <begin position="25"/>
        <end position="42"/>
    </location>
</feature>
<dbReference type="InterPro" id="IPR053772">
    <property type="entry name" value="At1g61320/At1g61330-like"/>
</dbReference>
<dbReference type="InterPro" id="IPR055357">
    <property type="entry name" value="LRR_At1g61320_AtMIF1"/>
</dbReference>
<dbReference type="PANTHER" id="PTHR34145:SF70">
    <property type="entry name" value="F-BOX DOMAIN-CONTAINING PROTEIN"/>
    <property type="match status" value="1"/>
</dbReference>
<sequence>MEIQGVVRTTHQLLPELDAPPASRGWRDSSAEREAQTCRESDILQGAPKRRQGIELDKLPEDMLHHIHSLMPVKDAGRAACVSKRFLHSWRCYSNLKLNKRTLGLIGDKFEGNEIYHINKVDQILNSYSKNGMKNVNTPMLPDKLLHLKSLKIVLNGSGPCSPVYDTFSLASFLDASPALESFILRIERNAIIHYYDAGGDAYPRGKPAYQHDHLKRVMIAGFRSAKSLIKLVIHILESAPSLECLTLDTTPGGHGRKLGDTSICSAARMWGKCCYMSERALEEANRAVEAASRYIIGRVPSTVEFEVLEPCRQCRTGNQ</sequence>
<dbReference type="PANTHER" id="PTHR34145">
    <property type="entry name" value="OS02G0105600 PROTEIN"/>
    <property type="match status" value="1"/>
</dbReference>
<feature type="domain" description="F-box" evidence="2">
    <location>
        <begin position="56"/>
        <end position="91"/>
    </location>
</feature>
<reference evidence="4" key="1">
    <citation type="submission" date="2015-06" db="UniProtKB">
        <authorList>
            <consortium name="EnsemblPlants"/>
        </authorList>
    </citation>
    <scope>IDENTIFICATION</scope>
</reference>
<feature type="region of interest" description="Disordered" evidence="1">
    <location>
        <begin position="17"/>
        <end position="51"/>
    </location>
</feature>
<dbReference type="Gene3D" id="1.20.1280.50">
    <property type="match status" value="1"/>
</dbReference>
<name>R7W9R0_AEGTA</name>
<accession>R7W9R0</accession>
<evidence type="ECO:0000313" key="4">
    <source>
        <dbReference type="EnsemblPlants" id="EMT18801"/>
    </source>
</evidence>
<proteinExistence type="predicted"/>
<dbReference type="SUPFAM" id="SSF81383">
    <property type="entry name" value="F-box domain"/>
    <property type="match status" value="1"/>
</dbReference>
<evidence type="ECO:0000256" key="1">
    <source>
        <dbReference type="SAM" id="MobiDB-lite"/>
    </source>
</evidence>
<feature type="domain" description="At1g61320/AtMIF1 LRR" evidence="3">
    <location>
        <begin position="134"/>
        <end position="312"/>
    </location>
</feature>
<dbReference type="InterPro" id="IPR036047">
    <property type="entry name" value="F-box-like_dom_sf"/>
</dbReference>